<reference evidence="1 2" key="1">
    <citation type="submission" date="2015-12" db="EMBL/GenBank/DDBJ databases">
        <title>Genome sequence of Aneurinibacillus soli.</title>
        <authorList>
            <person name="Lee J.S."/>
            <person name="Lee K.C."/>
            <person name="Kim K.K."/>
            <person name="Lee B.W."/>
        </authorList>
    </citation>
    <scope>NUCLEOTIDE SEQUENCE [LARGE SCALE GENOMIC DNA]</scope>
    <source>
        <strain evidence="1 2">CB4</strain>
    </source>
</reference>
<proteinExistence type="predicted"/>
<evidence type="ECO:0000313" key="1">
    <source>
        <dbReference type="EMBL" id="BAU29199.1"/>
    </source>
</evidence>
<protein>
    <submittedName>
        <fullName evidence="1">Uncharacterized protein</fullName>
    </submittedName>
</protein>
<sequence length="178" mass="19946">MNLLSCFYFGFCKSTRRSGGGREERSRSLRYAWQGRVDCPLQEPGELACKRGPTMLFHRRVAGKSPFAGLLPLGNKRTGALLLLSSLLPTMFRFKKEQNNLWGEAIQDVRLIVICPNLVRSEIRRGNGTPVRATQRKGAGEQILPTMLLLKYIEGFLLWAVRLAPGADSLNSRESVPK</sequence>
<accession>A0A0U5B703</accession>
<evidence type="ECO:0000313" key="2">
    <source>
        <dbReference type="Proteomes" id="UP000217696"/>
    </source>
</evidence>
<keyword evidence="2" id="KW-1185">Reference proteome</keyword>
<dbReference type="AlphaFoldDB" id="A0A0U5B703"/>
<dbReference type="KEGG" id="asoc:CB4_03384"/>
<dbReference type="EMBL" id="AP017312">
    <property type="protein sequence ID" value="BAU29199.1"/>
    <property type="molecule type" value="Genomic_DNA"/>
</dbReference>
<name>A0A0U5B703_9BACL</name>
<gene>
    <name evidence="1" type="ORF">CB4_03384</name>
</gene>
<organism evidence="1 2">
    <name type="scientific">Aneurinibacillus soli</name>
    <dbReference type="NCBI Taxonomy" id="1500254"/>
    <lineage>
        <taxon>Bacteria</taxon>
        <taxon>Bacillati</taxon>
        <taxon>Bacillota</taxon>
        <taxon>Bacilli</taxon>
        <taxon>Bacillales</taxon>
        <taxon>Paenibacillaceae</taxon>
        <taxon>Aneurinibacillus group</taxon>
        <taxon>Aneurinibacillus</taxon>
    </lineage>
</organism>
<dbReference type="Proteomes" id="UP000217696">
    <property type="component" value="Chromosome"/>
</dbReference>